<dbReference type="PANTHER" id="PTHR43333">
    <property type="entry name" value="2-HACID_DH_C DOMAIN-CONTAINING PROTEIN"/>
    <property type="match status" value="1"/>
</dbReference>
<dbReference type="Pfam" id="PF02826">
    <property type="entry name" value="2-Hacid_dh_C"/>
    <property type="match status" value="1"/>
</dbReference>
<organism evidence="6 7">
    <name type="scientific">Pacificimonas pallii</name>
    <dbReference type="NCBI Taxonomy" id="2827236"/>
    <lineage>
        <taxon>Bacteria</taxon>
        <taxon>Pseudomonadati</taxon>
        <taxon>Pseudomonadota</taxon>
        <taxon>Alphaproteobacteria</taxon>
        <taxon>Sphingomonadales</taxon>
        <taxon>Sphingosinicellaceae</taxon>
        <taxon>Pacificimonas</taxon>
    </lineage>
</organism>
<dbReference type="Proteomes" id="UP000722336">
    <property type="component" value="Unassembled WGS sequence"/>
</dbReference>
<feature type="domain" description="D-isomer specific 2-hydroxyacid dehydrogenase catalytic" evidence="4">
    <location>
        <begin position="49"/>
        <end position="308"/>
    </location>
</feature>
<keyword evidence="2" id="KW-0520">NAD</keyword>
<evidence type="ECO:0000256" key="2">
    <source>
        <dbReference type="ARBA" id="ARBA00023027"/>
    </source>
</evidence>
<evidence type="ECO:0000256" key="1">
    <source>
        <dbReference type="ARBA" id="ARBA00023002"/>
    </source>
</evidence>
<dbReference type="EMBL" id="JAGSPA010000003">
    <property type="protein sequence ID" value="MBV7257292.1"/>
    <property type="molecule type" value="Genomic_DNA"/>
</dbReference>
<name>A0ABS6SFU9_9SPHN</name>
<keyword evidence="7" id="KW-1185">Reference proteome</keyword>
<evidence type="ECO:0000259" key="4">
    <source>
        <dbReference type="Pfam" id="PF00389"/>
    </source>
</evidence>
<protein>
    <submittedName>
        <fullName evidence="6">D-2-hydroxyacid dehydrogenase</fullName>
    </submittedName>
</protein>
<proteinExistence type="inferred from homology"/>
<reference evidence="6 7" key="1">
    <citation type="submission" date="2021-04" db="EMBL/GenBank/DDBJ databases">
        <authorList>
            <person name="Pira H."/>
            <person name="Risdian C."/>
            <person name="Wink J."/>
        </authorList>
    </citation>
    <scope>NUCLEOTIDE SEQUENCE [LARGE SCALE GENOMIC DNA]</scope>
    <source>
        <strain evidence="6 7">WHA3</strain>
    </source>
</reference>
<evidence type="ECO:0000313" key="6">
    <source>
        <dbReference type="EMBL" id="MBV7257292.1"/>
    </source>
</evidence>
<gene>
    <name evidence="6" type="ORF">KCG44_10905</name>
</gene>
<dbReference type="RefSeq" id="WP_218446115.1">
    <property type="nucleotide sequence ID" value="NZ_JAGSPA010000003.1"/>
</dbReference>
<evidence type="ECO:0000313" key="7">
    <source>
        <dbReference type="Proteomes" id="UP000722336"/>
    </source>
</evidence>
<comment type="caution">
    <text evidence="6">The sequence shown here is derived from an EMBL/GenBank/DDBJ whole genome shotgun (WGS) entry which is preliminary data.</text>
</comment>
<dbReference type="Pfam" id="PF00389">
    <property type="entry name" value="2-Hacid_dh"/>
    <property type="match status" value="1"/>
</dbReference>
<dbReference type="CDD" id="cd05300">
    <property type="entry name" value="2-Hacid_dh_1"/>
    <property type="match status" value="1"/>
</dbReference>
<feature type="domain" description="D-isomer specific 2-hydroxyacid dehydrogenase NAD-binding" evidence="5">
    <location>
        <begin position="107"/>
        <end position="276"/>
    </location>
</feature>
<sequence length="314" mass="34168">MKLALSAFWRPALEPRLPGDVEAAWFHDVDSAMEAVKGAKAAELDLLCGPDAFTRILEAGQNLEWIACCFAGIDRYPAEYIQQRGLIFTNGAGVTAVPVAEWAVMGVYALAKGFADVVRMHDRREWREIPYGTVEVSSSKVLLIGYGHIGKEIARQLRGVGADVTIVRSRADHMTGALGPDDWRPRLAEFDFVILAAPGTEENRGMIGADELRAMKKGGHLINIGRGSLVDQQAFVAAMAAGEITGALLDPTEPEPLPPGDPLWTAEHTIITSHLSGRSQTSMPDRVSDLFLDNLTRFREGDALVNLVDFGRGY</sequence>
<dbReference type="InterPro" id="IPR006139">
    <property type="entry name" value="D-isomer_2_OHA_DH_cat_dom"/>
</dbReference>
<dbReference type="InterPro" id="IPR006140">
    <property type="entry name" value="D-isomer_DH_NAD-bd"/>
</dbReference>
<accession>A0ABS6SFU9</accession>
<evidence type="ECO:0000256" key="3">
    <source>
        <dbReference type="RuleBase" id="RU003719"/>
    </source>
</evidence>
<keyword evidence="1 3" id="KW-0560">Oxidoreductase</keyword>
<comment type="similarity">
    <text evidence="3">Belongs to the D-isomer specific 2-hydroxyacid dehydrogenase family.</text>
</comment>
<evidence type="ECO:0000259" key="5">
    <source>
        <dbReference type="Pfam" id="PF02826"/>
    </source>
</evidence>
<dbReference type="PANTHER" id="PTHR43333:SF1">
    <property type="entry name" value="D-ISOMER SPECIFIC 2-HYDROXYACID DEHYDROGENASE NAD-BINDING DOMAIN-CONTAINING PROTEIN"/>
    <property type="match status" value="1"/>
</dbReference>